<comment type="caution">
    <text evidence="1">The sequence shown here is derived from an EMBL/GenBank/DDBJ whole genome shotgun (WGS) entry which is preliminary data.</text>
</comment>
<proteinExistence type="predicted"/>
<dbReference type="Proteomes" id="UP001165960">
    <property type="component" value="Unassembled WGS sequence"/>
</dbReference>
<protein>
    <submittedName>
        <fullName evidence="1">Uncharacterized protein</fullName>
    </submittedName>
</protein>
<reference evidence="1" key="1">
    <citation type="submission" date="2022-04" db="EMBL/GenBank/DDBJ databases">
        <title>Genome of the entomopathogenic fungus Entomophthora muscae.</title>
        <authorList>
            <person name="Elya C."/>
            <person name="Lovett B.R."/>
            <person name="Lee E."/>
            <person name="Macias A.M."/>
            <person name="Hajek A.E."/>
            <person name="De Bivort B.L."/>
            <person name="Kasson M.T."/>
            <person name="De Fine Licht H.H."/>
            <person name="Stajich J.E."/>
        </authorList>
    </citation>
    <scope>NUCLEOTIDE SEQUENCE</scope>
    <source>
        <strain evidence="1">Berkeley</strain>
    </source>
</reference>
<gene>
    <name evidence="1" type="ORF">DSO57_1005908</name>
</gene>
<dbReference type="EMBL" id="QTSX02005696">
    <property type="protein sequence ID" value="KAJ9059109.1"/>
    <property type="molecule type" value="Genomic_DNA"/>
</dbReference>
<sequence length="542" mass="59603">MMSEIALKRLEKLKGSFTPNSAKETPVFRTELTPVSFLIRSAAIFPNCQAALSESGELNYCQFQARVLRLAASLQKNFAVKSGDRVGLICRNVQLMLDAHFAIPAFRGIIVAFNTRLTPDDVTYITENSGCKIILYEQEFESLLASVKATCVPADDSRLYQDFNIGWNDLPYREGHEDDVISISYTSGTTGRPKGVMTTYRGTVLACLNNALEMALTQDSRYLWVLPMFHCNGWCFPWTVAAVAGCSVLLAKADAGQIWHHLLNSGVTHYCGAPTVQISLCHHPTAAPLPRKVKAMIAGSPPSPTLLATMESLGLQPIHTYGLTETYGPCTAVYPMQTTDPAARYQHMAGQGYSYLMADHVRVVDAQMRDVPRDGTSEGEVVFRGNLVMKGYYNDPEATKEAFHGGWFHSGDIAVMEKDGSIALKDRKKDIIISGGENISTIEIEKALAQHAAVKEVAVVSKPHSKWGETPKAYIVLKNEALNSDPGSLNAELLAYARENLAHFKCPSEITFLKEFPKTGTGKIQKYILKQKEWAANSKPIG</sequence>
<evidence type="ECO:0000313" key="2">
    <source>
        <dbReference type="Proteomes" id="UP001165960"/>
    </source>
</evidence>
<name>A0ACC2S9N4_9FUNG</name>
<organism evidence="1 2">
    <name type="scientific">Entomophthora muscae</name>
    <dbReference type="NCBI Taxonomy" id="34485"/>
    <lineage>
        <taxon>Eukaryota</taxon>
        <taxon>Fungi</taxon>
        <taxon>Fungi incertae sedis</taxon>
        <taxon>Zoopagomycota</taxon>
        <taxon>Entomophthoromycotina</taxon>
        <taxon>Entomophthoromycetes</taxon>
        <taxon>Entomophthorales</taxon>
        <taxon>Entomophthoraceae</taxon>
        <taxon>Entomophthora</taxon>
    </lineage>
</organism>
<evidence type="ECO:0000313" key="1">
    <source>
        <dbReference type="EMBL" id="KAJ9059109.1"/>
    </source>
</evidence>
<keyword evidence="2" id="KW-1185">Reference proteome</keyword>
<accession>A0ACC2S9N4</accession>